<accession>A0A2N1NSE9</accession>
<feature type="non-terminal residue" evidence="2">
    <location>
        <position position="70"/>
    </location>
</feature>
<evidence type="ECO:0000313" key="3">
    <source>
        <dbReference type="Proteomes" id="UP000233469"/>
    </source>
</evidence>
<organism evidence="2 3">
    <name type="scientific">Rhizophagus irregularis</name>
    <dbReference type="NCBI Taxonomy" id="588596"/>
    <lineage>
        <taxon>Eukaryota</taxon>
        <taxon>Fungi</taxon>
        <taxon>Fungi incertae sedis</taxon>
        <taxon>Mucoromycota</taxon>
        <taxon>Glomeromycotina</taxon>
        <taxon>Glomeromycetes</taxon>
        <taxon>Glomerales</taxon>
        <taxon>Glomeraceae</taxon>
        <taxon>Rhizophagus</taxon>
    </lineage>
</organism>
<dbReference type="EMBL" id="LLXL01000164">
    <property type="protein sequence ID" value="PKK76771.1"/>
    <property type="molecule type" value="Genomic_DNA"/>
</dbReference>
<keyword evidence="1" id="KW-1133">Transmembrane helix</keyword>
<reference evidence="2 3" key="2">
    <citation type="submission" date="2017-10" db="EMBL/GenBank/DDBJ databases">
        <title>Extensive intraspecific genome diversity in a model arbuscular mycorrhizal fungus.</title>
        <authorList>
            <person name="Chen E.C.H."/>
            <person name="Morin E."/>
            <person name="Baudet D."/>
            <person name="Noel J."/>
            <person name="Ndikumana S."/>
            <person name="Charron P."/>
            <person name="St-Onge C."/>
            <person name="Giorgi J."/>
            <person name="Grigoriev I.V."/>
            <person name="Roux C."/>
            <person name="Martin F.M."/>
            <person name="Corradi N."/>
        </authorList>
    </citation>
    <scope>NUCLEOTIDE SEQUENCE [LARGE SCALE GENOMIC DNA]</scope>
    <source>
        <strain evidence="2 3">C2</strain>
    </source>
</reference>
<keyword evidence="1" id="KW-0812">Transmembrane</keyword>
<reference evidence="2 3" key="1">
    <citation type="submission" date="2016-04" db="EMBL/GenBank/DDBJ databases">
        <title>Genome analyses suggest a sexual origin of heterokaryosis in a supposedly ancient asexual fungus.</title>
        <authorList>
            <person name="Ropars J."/>
            <person name="Sedzielewska K."/>
            <person name="Noel J."/>
            <person name="Charron P."/>
            <person name="Farinelli L."/>
            <person name="Marton T."/>
            <person name="Kruger M."/>
            <person name="Pelin A."/>
            <person name="Brachmann A."/>
            <person name="Corradi N."/>
        </authorList>
    </citation>
    <scope>NUCLEOTIDE SEQUENCE [LARGE SCALE GENOMIC DNA]</scope>
    <source>
        <strain evidence="2 3">C2</strain>
    </source>
</reference>
<sequence length="70" mass="8228">MHNQFAPITDGDHLTSHIFSVEVARESGLNRIKFGFKYHTSNISSNEIQPRIILSFFCFFFYRFTAIRII</sequence>
<evidence type="ECO:0000256" key="1">
    <source>
        <dbReference type="SAM" id="Phobius"/>
    </source>
</evidence>
<feature type="transmembrane region" description="Helical" evidence="1">
    <location>
        <begin position="48"/>
        <end position="65"/>
    </location>
</feature>
<gene>
    <name evidence="2" type="ORF">RhiirC2_733410</name>
</gene>
<protein>
    <submittedName>
        <fullName evidence="2">Uncharacterized protein</fullName>
    </submittedName>
</protein>
<dbReference type="Proteomes" id="UP000233469">
    <property type="component" value="Unassembled WGS sequence"/>
</dbReference>
<keyword evidence="1" id="KW-0472">Membrane</keyword>
<evidence type="ECO:0000313" key="2">
    <source>
        <dbReference type="EMBL" id="PKK76771.1"/>
    </source>
</evidence>
<dbReference type="AlphaFoldDB" id="A0A2N1NSE9"/>
<comment type="caution">
    <text evidence="2">The sequence shown here is derived from an EMBL/GenBank/DDBJ whole genome shotgun (WGS) entry which is preliminary data.</text>
</comment>
<proteinExistence type="predicted"/>
<name>A0A2N1NSE9_9GLOM</name>